<feature type="compositionally biased region" description="Polar residues" evidence="1">
    <location>
        <begin position="48"/>
        <end position="57"/>
    </location>
</feature>
<feature type="compositionally biased region" description="Basic and acidic residues" evidence="1">
    <location>
        <begin position="303"/>
        <end position="319"/>
    </location>
</feature>
<proteinExistence type="predicted"/>
<comment type="caution">
    <text evidence="3">The sequence shown here is derived from an EMBL/GenBank/DDBJ whole genome shotgun (WGS) entry which is preliminary data.</text>
</comment>
<dbReference type="InterPro" id="IPR011129">
    <property type="entry name" value="CSD"/>
</dbReference>
<organism evidence="3 4">
    <name type="scientific">Clydaea vesicula</name>
    <dbReference type="NCBI Taxonomy" id="447962"/>
    <lineage>
        <taxon>Eukaryota</taxon>
        <taxon>Fungi</taxon>
        <taxon>Fungi incertae sedis</taxon>
        <taxon>Chytridiomycota</taxon>
        <taxon>Chytridiomycota incertae sedis</taxon>
        <taxon>Chytridiomycetes</taxon>
        <taxon>Lobulomycetales</taxon>
        <taxon>Lobulomycetaceae</taxon>
        <taxon>Clydaea</taxon>
    </lineage>
</organism>
<evidence type="ECO:0000259" key="2">
    <source>
        <dbReference type="PROSITE" id="PS51857"/>
    </source>
</evidence>
<gene>
    <name evidence="3" type="ORF">HK099_003159</name>
</gene>
<accession>A0AAD5XRR8</accession>
<name>A0AAD5XRR8_9FUNG</name>
<dbReference type="EMBL" id="JADGJW010002104">
    <property type="protein sequence ID" value="KAJ3199482.1"/>
    <property type="molecule type" value="Genomic_DNA"/>
</dbReference>
<dbReference type="InterPro" id="IPR050181">
    <property type="entry name" value="Cold_shock_domain"/>
</dbReference>
<evidence type="ECO:0000313" key="3">
    <source>
        <dbReference type="EMBL" id="KAJ3199482.1"/>
    </source>
</evidence>
<dbReference type="PROSITE" id="PS51857">
    <property type="entry name" value="CSD_2"/>
    <property type="match status" value="1"/>
</dbReference>
<feature type="region of interest" description="Disordered" evidence="1">
    <location>
        <begin position="1"/>
        <end position="57"/>
    </location>
</feature>
<dbReference type="InterPro" id="IPR012340">
    <property type="entry name" value="NA-bd_OB-fold"/>
</dbReference>
<feature type="compositionally biased region" description="Polar residues" evidence="1">
    <location>
        <begin position="141"/>
        <end position="161"/>
    </location>
</feature>
<feature type="compositionally biased region" description="Polar residues" evidence="1">
    <location>
        <begin position="123"/>
        <end position="133"/>
    </location>
</feature>
<dbReference type="PROSITE" id="PS00352">
    <property type="entry name" value="CSD_1"/>
    <property type="match status" value="1"/>
</dbReference>
<sequence length="326" mass="36649">MTAITHDPTIHNNSILNPVNSTENLNNQSDFNPSNPPHFQSNDDDTIQSDNQNYQSENSFRMGGTVKFFNSHKGYGFIIPDVADYEVFVHHTSIKNDGGFRSLAEGEYVEFDVIEGPKGMQAANVSGPNNSNVIGDPNAGKSAQSTEKVSKPTKSQVLSSSPPIQTWPPTYMYAYPNASESQPINIIPSSHVNYNYYTQQWMGQPQNYAPPYQMVYGPASVSSTSSHPTSPSFSTMSMYPPPTQHQPHFYSLIQGMNSLNLSNSHPPQPRTNMFPVHLQHQQQDYYYQDETQPYYENSTVYYKDSKNDRNDDVKPKDDFQGNISTT</sequence>
<dbReference type="SUPFAM" id="SSF50249">
    <property type="entry name" value="Nucleic acid-binding proteins"/>
    <property type="match status" value="1"/>
</dbReference>
<dbReference type="PANTHER" id="PTHR11544">
    <property type="entry name" value="COLD SHOCK DOMAIN CONTAINING PROTEINS"/>
    <property type="match status" value="1"/>
</dbReference>
<dbReference type="Pfam" id="PF00313">
    <property type="entry name" value="CSD"/>
    <property type="match status" value="1"/>
</dbReference>
<dbReference type="SMART" id="SM00357">
    <property type="entry name" value="CSP"/>
    <property type="match status" value="1"/>
</dbReference>
<keyword evidence="4" id="KW-1185">Reference proteome</keyword>
<dbReference type="Proteomes" id="UP001211065">
    <property type="component" value="Unassembled WGS sequence"/>
</dbReference>
<dbReference type="InterPro" id="IPR019844">
    <property type="entry name" value="CSD_CS"/>
</dbReference>
<dbReference type="CDD" id="cd04458">
    <property type="entry name" value="CSP_CDS"/>
    <property type="match status" value="1"/>
</dbReference>
<feature type="region of interest" description="Disordered" evidence="1">
    <location>
        <begin position="123"/>
        <end position="161"/>
    </location>
</feature>
<dbReference type="PRINTS" id="PR00050">
    <property type="entry name" value="COLDSHOCK"/>
</dbReference>
<feature type="region of interest" description="Disordered" evidence="1">
    <location>
        <begin position="303"/>
        <end position="326"/>
    </location>
</feature>
<reference evidence="3" key="1">
    <citation type="submission" date="2020-05" db="EMBL/GenBank/DDBJ databases">
        <title>Phylogenomic resolution of chytrid fungi.</title>
        <authorList>
            <person name="Stajich J.E."/>
            <person name="Amses K."/>
            <person name="Simmons R."/>
            <person name="Seto K."/>
            <person name="Myers J."/>
            <person name="Bonds A."/>
            <person name="Quandt C.A."/>
            <person name="Barry K."/>
            <person name="Liu P."/>
            <person name="Grigoriev I."/>
            <person name="Longcore J.E."/>
            <person name="James T.Y."/>
        </authorList>
    </citation>
    <scope>NUCLEOTIDE SEQUENCE</scope>
    <source>
        <strain evidence="3">JEL0476</strain>
    </source>
</reference>
<feature type="domain" description="CSD" evidence="2">
    <location>
        <begin position="61"/>
        <end position="127"/>
    </location>
</feature>
<evidence type="ECO:0000313" key="4">
    <source>
        <dbReference type="Proteomes" id="UP001211065"/>
    </source>
</evidence>
<feature type="compositionally biased region" description="Polar residues" evidence="1">
    <location>
        <begin position="10"/>
        <end position="40"/>
    </location>
</feature>
<dbReference type="GO" id="GO:0003676">
    <property type="term" value="F:nucleic acid binding"/>
    <property type="evidence" value="ECO:0007669"/>
    <property type="project" value="InterPro"/>
</dbReference>
<dbReference type="InterPro" id="IPR002059">
    <property type="entry name" value="CSP_DNA-bd"/>
</dbReference>
<dbReference type="AlphaFoldDB" id="A0AAD5XRR8"/>
<evidence type="ECO:0000256" key="1">
    <source>
        <dbReference type="SAM" id="MobiDB-lite"/>
    </source>
</evidence>
<protein>
    <recommendedName>
        <fullName evidence="2">CSD domain-containing protein</fullName>
    </recommendedName>
</protein>
<dbReference type="Gene3D" id="2.40.50.140">
    <property type="entry name" value="Nucleic acid-binding proteins"/>
    <property type="match status" value="1"/>
</dbReference>